<dbReference type="GO" id="GO:0006606">
    <property type="term" value="P:protein import into nucleus"/>
    <property type="evidence" value="ECO:0007669"/>
    <property type="project" value="TreeGrafter"/>
</dbReference>
<dbReference type="GO" id="GO:0006406">
    <property type="term" value="P:mRNA export from nucleus"/>
    <property type="evidence" value="ECO:0007669"/>
    <property type="project" value="TreeGrafter"/>
</dbReference>
<evidence type="ECO:0000256" key="3">
    <source>
        <dbReference type="ARBA" id="ARBA00022816"/>
    </source>
</evidence>
<dbReference type="InterPro" id="IPR019321">
    <property type="entry name" value="Nucleoporin_Nup88"/>
</dbReference>
<dbReference type="InterPro" id="IPR037700">
    <property type="entry name" value="NUP88/NUP82"/>
</dbReference>
<evidence type="ECO:0000256" key="4">
    <source>
        <dbReference type="ARBA" id="ARBA00022927"/>
    </source>
</evidence>
<feature type="region of interest" description="Disordered" evidence="9">
    <location>
        <begin position="1"/>
        <end position="45"/>
    </location>
</feature>
<evidence type="ECO:0000256" key="8">
    <source>
        <dbReference type="SAM" id="Coils"/>
    </source>
</evidence>
<organism evidence="10 11">
    <name type="scientific">Cocos nucifera</name>
    <name type="common">Coconut palm</name>
    <dbReference type="NCBI Taxonomy" id="13894"/>
    <lineage>
        <taxon>Eukaryota</taxon>
        <taxon>Viridiplantae</taxon>
        <taxon>Streptophyta</taxon>
        <taxon>Embryophyta</taxon>
        <taxon>Tracheophyta</taxon>
        <taxon>Spermatophyta</taxon>
        <taxon>Magnoliopsida</taxon>
        <taxon>Liliopsida</taxon>
        <taxon>Arecaceae</taxon>
        <taxon>Arecoideae</taxon>
        <taxon>Cocoseae</taxon>
        <taxon>Attaleinae</taxon>
        <taxon>Cocos</taxon>
    </lineage>
</organism>
<feature type="compositionally biased region" description="Low complexity" evidence="9">
    <location>
        <begin position="21"/>
        <end position="42"/>
    </location>
</feature>
<feature type="compositionally biased region" description="Polar residues" evidence="9">
    <location>
        <begin position="792"/>
        <end position="801"/>
    </location>
</feature>
<dbReference type="EMBL" id="CM017877">
    <property type="protein sequence ID" value="KAG1346972.1"/>
    <property type="molecule type" value="Genomic_DNA"/>
</dbReference>
<dbReference type="Proteomes" id="UP000797356">
    <property type="component" value="Chromosome 6"/>
</dbReference>
<comment type="caution">
    <text evidence="10">The sequence shown here is derived from an EMBL/GenBank/DDBJ whole genome shotgun (WGS) entry which is preliminary data.</text>
</comment>
<accession>A0A8K0N3D0</accession>
<dbReference type="GO" id="GO:0017056">
    <property type="term" value="F:structural constituent of nuclear pore"/>
    <property type="evidence" value="ECO:0007669"/>
    <property type="project" value="InterPro"/>
</dbReference>
<keyword evidence="4" id="KW-0653">Protein transport</keyword>
<evidence type="ECO:0000256" key="9">
    <source>
        <dbReference type="SAM" id="MobiDB-lite"/>
    </source>
</evidence>
<keyword evidence="3" id="KW-0509">mRNA transport</keyword>
<evidence type="ECO:0000313" key="10">
    <source>
        <dbReference type="EMBL" id="KAG1346972.1"/>
    </source>
</evidence>
<dbReference type="GO" id="GO:0005643">
    <property type="term" value="C:nuclear pore"/>
    <property type="evidence" value="ECO:0007669"/>
    <property type="project" value="UniProtKB-SubCell"/>
</dbReference>
<dbReference type="GO" id="GO:0000055">
    <property type="term" value="P:ribosomal large subunit export from nucleus"/>
    <property type="evidence" value="ECO:0007669"/>
    <property type="project" value="InterPro"/>
</dbReference>
<reference evidence="10" key="2">
    <citation type="submission" date="2019-07" db="EMBL/GenBank/DDBJ databases">
        <authorList>
            <person name="Yang Y."/>
            <person name="Bocs S."/>
            <person name="Baudouin L."/>
        </authorList>
    </citation>
    <scope>NUCLEOTIDE SEQUENCE</scope>
    <source>
        <tissue evidence="10">Spear leaf of Hainan Tall coconut</tissue>
    </source>
</reference>
<feature type="region of interest" description="Disordered" evidence="9">
    <location>
        <begin position="792"/>
        <end position="811"/>
    </location>
</feature>
<evidence type="ECO:0000313" key="11">
    <source>
        <dbReference type="Proteomes" id="UP000797356"/>
    </source>
</evidence>
<keyword evidence="11" id="KW-1185">Reference proteome</keyword>
<gene>
    <name evidence="10" type="ORF">COCNU_06G008010</name>
</gene>
<keyword evidence="8" id="KW-0175">Coiled coil</keyword>
<keyword evidence="5" id="KW-0811">Translocation</keyword>
<sequence length="849" mass="93846">MAMEAAWQRQGSGSNRHHHALSTSSPSSFSSPPSHPQAASVATKKASNPQAVEWVALQKHPVFSGRRCQPAESSGRSGNLAAWDASSSRLYLWDPEARCLHRLSLRFRDPKPDSSSSVFVEAAVPSEILLPNIQIQFVVNYISLNIDGSSLLLLGSGSLSLMYLFERTYKNDNTFTCRSGSGFGNGFECAYKEADISKRKTRKRKCLGSRCRDEFAEKKPESSFCRLFDLSSDLEQPEQEYYLQPVEPGRCHNAASICPVAFAYGGQHLWDRFSIFVLYSDGSVYVLCPVVPFGSLCSRAYVEEIYEDMNEFGLKSSDLKVVSNSRLAVDWLEATFPELADQSFEEGSVLVSRAHPYAPIDASLSLQGPLGKICPGGENHDSEVQSSAGCDGRAVDLLYCSINKDSVLVTARSSGQLHIDALADEVQPHWNIGSPPCLNVDSSGHIKSIAMICESNLQEGSTSKPSQPLDLGSNINGTTDMVWVGYPPPLLRLAIVDLALPKNALNNCQLSLFSDPLVSEKFYCLHGGGIDLVALHFLPFTNLSSTLDKIAKAPSVYPILSTGVNGSFAPVLSGFVTIADPYGHSQIIGITSSYECILLEMKGWNELPPLLYDMHTESVDDTETAIPGIISKELLDGPKVVLVPPSITLQALTADSIEGRSTLHHYIKLFHENYVEYAHKVYIELKEHAGYLKTIIEDQHKHLHETKQLLLNVEAKEQGIKNRIDRAFKVYELLEQRLQNFKKLPGASKKPLSRAEREFKAQLERFADLELDALHSSIKTLNARLKRYSQSSAVSSWNAPKQTPVRGKSHVSDAQMLQLKSSLQKLSSLNIENAKKVKLIERELKNQEK</sequence>
<keyword evidence="2" id="KW-0813">Transport</keyword>
<evidence type="ECO:0000256" key="2">
    <source>
        <dbReference type="ARBA" id="ARBA00022448"/>
    </source>
</evidence>
<keyword evidence="7" id="KW-0539">Nucleus</keyword>
<evidence type="ECO:0000256" key="1">
    <source>
        <dbReference type="ARBA" id="ARBA00004567"/>
    </source>
</evidence>
<dbReference type="PANTHER" id="PTHR13257:SF0">
    <property type="entry name" value="NUCLEAR PORE COMPLEX PROTEIN NUP88"/>
    <property type="match status" value="1"/>
</dbReference>
<evidence type="ECO:0000256" key="6">
    <source>
        <dbReference type="ARBA" id="ARBA00023132"/>
    </source>
</evidence>
<dbReference type="Pfam" id="PF10168">
    <property type="entry name" value="Nup88"/>
    <property type="match status" value="1"/>
</dbReference>
<evidence type="ECO:0000256" key="5">
    <source>
        <dbReference type="ARBA" id="ARBA00023010"/>
    </source>
</evidence>
<protein>
    <submittedName>
        <fullName evidence="10">Nuclear pore complex protein NUP88</fullName>
    </submittedName>
</protein>
<comment type="subcellular location">
    <subcellularLocation>
        <location evidence="1">Nucleus</location>
        <location evidence="1">Nuclear pore complex</location>
    </subcellularLocation>
</comment>
<proteinExistence type="predicted"/>
<dbReference type="AlphaFoldDB" id="A0A8K0N3D0"/>
<reference evidence="10" key="1">
    <citation type="journal article" date="2017" name="Gigascience">
        <title>The genome draft of coconut (Cocos nucifera).</title>
        <authorList>
            <person name="Xiao Y."/>
            <person name="Xu P."/>
            <person name="Fan H."/>
            <person name="Baudouin L."/>
            <person name="Xia W."/>
            <person name="Bocs S."/>
            <person name="Xu J."/>
            <person name="Li Q."/>
            <person name="Guo A."/>
            <person name="Zhou L."/>
            <person name="Li J."/>
            <person name="Wu Y."/>
            <person name="Ma Z."/>
            <person name="Armero A."/>
            <person name="Issali A.E."/>
            <person name="Liu N."/>
            <person name="Peng M."/>
            <person name="Yang Y."/>
        </authorList>
    </citation>
    <scope>NUCLEOTIDE SEQUENCE</scope>
    <source>
        <tissue evidence="10">Spear leaf of Hainan Tall coconut</tissue>
    </source>
</reference>
<evidence type="ECO:0000256" key="7">
    <source>
        <dbReference type="ARBA" id="ARBA00023242"/>
    </source>
</evidence>
<dbReference type="GO" id="GO:0000056">
    <property type="term" value="P:ribosomal small subunit export from nucleus"/>
    <property type="evidence" value="ECO:0007669"/>
    <property type="project" value="InterPro"/>
</dbReference>
<dbReference type="OrthoDB" id="341482at2759"/>
<keyword evidence="6" id="KW-0906">Nuclear pore complex</keyword>
<name>A0A8K0N3D0_COCNU</name>
<feature type="coiled-coil region" evidence="8">
    <location>
        <begin position="724"/>
        <end position="772"/>
    </location>
</feature>
<dbReference type="PANTHER" id="PTHR13257">
    <property type="entry name" value="NUCLEOPORIN NUP84-RELATED"/>
    <property type="match status" value="1"/>
</dbReference>